<protein>
    <submittedName>
        <fullName evidence="1">Uncharacterized protein</fullName>
    </submittedName>
</protein>
<reference evidence="1 3" key="1">
    <citation type="submission" date="2023-10" db="EMBL/GenBank/DDBJ databases">
        <title>Culture-based analysis of two novel bacteria associated with mangrove crab gills.</title>
        <authorList>
            <person name="Yang X."/>
            <person name="Garuglieri E."/>
            <person name="Van Goethem M.W."/>
            <person name="Fusi M."/>
            <person name="Marasco R."/>
            <person name="Daffonchio D.G."/>
        </authorList>
    </citation>
    <scope>NUCLEOTIDE SEQUENCE [LARGE SCALE GENOMIC DNA]</scope>
    <source>
        <strain evidence="2">UG2-1</strain>
        <strain evidence="1">UG2-2</strain>
        <strain evidence="3">UG2_2</strain>
    </source>
</reference>
<dbReference type="RefSeq" id="WP_338731432.1">
    <property type="nucleotide sequence ID" value="NZ_CP136924.1"/>
</dbReference>
<dbReference type="EMBL" id="CP136925">
    <property type="protein sequence ID" value="WXA12428.1"/>
    <property type="molecule type" value="Genomic_DNA"/>
</dbReference>
<evidence type="ECO:0000313" key="1">
    <source>
        <dbReference type="EMBL" id="WXA02410.1"/>
    </source>
</evidence>
<dbReference type="EMBL" id="CP136924">
    <property type="protein sequence ID" value="WXA02410.1"/>
    <property type="molecule type" value="Genomic_DNA"/>
</dbReference>
<name>A0AAU6NYW0_9FLAO</name>
<sequence>MRDRIQQFFQEIQQNPIELYGEFGIQFELAIYLRNNYNDLNVKLEYPTSRIFNPLPQFVKKEIDIYVETITGLKYIIELKMPKENCGTPLEMYGAIKDAKFLEQLKQNDIDGCYSILITERQAFWNAHQANAGIYQLFNGLGVNISSIDIPQLPNFLHRKGPIELDNIYQADWNEYIDITNRNWKYYILDI</sequence>
<dbReference type="Proteomes" id="UP001368318">
    <property type="component" value="Chromosome"/>
</dbReference>
<proteinExistence type="predicted"/>
<keyword evidence="3" id="KW-1185">Reference proteome</keyword>
<accession>A0AAU6NYW0</accession>
<organism evidence="1 3">
    <name type="scientific">Mangrovimonas cancribranchiae</name>
    <dbReference type="NCBI Taxonomy" id="3080055"/>
    <lineage>
        <taxon>Bacteria</taxon>
        <taxon>Pseudomonadati</taxon>
        <taxon>Bacteroidota</taxon>
        <taxon>Flavobacteriia</taxon>
        <taxon>Flavobacteriales</taxon>
        <taxon>Flavobacteriaceae</taxon>
        <taxon>Mangrovimonas</taxon>
    </lineage>
</organism>
<dbReference type="KEGG" id="mcaa:R3L15_09860"/>
<gene>
    <name evidence="2" type="ORF">R3L15_09860</name>
    <name evidence="1" type="ORF">R3L16_11725</name>
</gene>
<evidence type="ECO:0000313" key="3">
    <source>
        <dbReference type="Proteomes" id="UP001368318"/>
    </source>
</evidence>
<evidence type="ECO:0000313" key="2">
    <source>
        <dbReference type="EMBL" id="WXA12428.1"/>
    </source>
</evidence>
<dbReference type="AlphaFoldDB" id="A0AAU6NYW0"/>